<name>A0A1F7TKG3_9BACT</name>
<organism evidence="2 3">
    <name type="scientific">Candidatus Uhrbacteria bacterium RIFCSPHIGHO2_01_FULL_63_20</name>
    <dbReference type="NCBI Taxonomy" id="1802385"/>
    <lineage>
        <taxon>Bacteria</taxon>
        <taxon>Candidatus Uhriibacteriota</taxon>
    </lineage>
</organism>
<feature type="transmembrane region" description="Helical" evidence="1">
    <location>
        <begin position="55"/>
        <end position="85"/>
    </location>
</feature>
<dbReference type="Proteomes" id="UP000177885">
    <property type="component" value="Unassembled WGS sequence"/>
</dbReference>
<evidence type="ECO:0000313" key="3">
    <source>
        <dbReference type="Proteomes" id="UP000177885"/>
    </source>
</evidence>
<evidence type="ECO:0000256" key="1">
    <source>
        <dbReference type="SAM" id="Phobius"/>
    </source>
</evidence>
<proteinExistence type="predicted"/>
<gene>
    <name evidence="2" type="ORF">A2856_02150</name>
</gene>
<accession>A0A1F7TKG3</accession>
<comment type="caution">
    <text evidence="2">The sequence shown here is derived from an EMBL/GenBank/DDBJ whole genome shotgun (WGS) entry which is preliminary data.</text>
</comment>
<dbReference type="STRING" id="1802385.A2856_02150"/>
<evidence type="ECO:0000313" key="2">
    <source>
        <dbReference type="EMBL" id="OGL66471.1"/>
    </source>
</evidence>
<sequence>MIRYATSGVVFLALFLAERAFIASLPAPFAAAPLVLAAGVYAVQHLSLPDGVAWILLGGIASDALALTPFPYATASSVAASACAVSLSRSVFTNRSIYGILACGSAAIVAKALAGASVLAVLGLGGPGSGWFSPIAELPLALALGVLSLALLFRFAKRIRRMLSSIVMVTP</sequence>
<feature type="transmembrane region" description="Helical" evidence="1">
    <location>
        <begin position="97"/>
        <end position="125"/>
    </location>
</feature>
<dbReference type="EMBL" id="MGDT01000007">
    <property type="protein sequence ID" value="OGL66471.1"/>
    <property type="molecule type" value="Genomic_DNA"/>
</dbReference>
<feature type="transmembrane region" description="Helical" evidence="1">
    <location>
        <begin position="131"/>
        <end position="153"/>
    </location>
</feature>
<keyword evidence="1" id="KW-1133">Transmembrane helix</keyword>
<reference evidence="2 3" key="1">
    <citation type="journal article" date="2016" name="Nat. Commun.">
        <title>Thousands of microbial genomes shed light on interconnected biogeochemical processes in an aquifer system.</title>
        <authorList>
            <person name="Anantharaman K."/>
            <person name="Brown C.T."/>
            <person name="Hug L.A."/>
            <person name="Sharon I."/>
            <person name="Castelle C.J."/>
            <person name="Probst A.J."/>
            <person name="Thomas B.C."/>
            <person name="Singh A."/>
            <person name="Wilkins M.J."/>
            <person name="Karaoz U."/>
            <person name="Brodie E.L."/>
            <person name="Williams K.H."/>
            <person name="Hubbard S.S."/>
            <person name="Banfield J.F."/>
        </authorList>
    </citation>
    <scope>NUCLEOTIDE SEQUENCE [LARGE SCALE GENOMIC DNA]</scope>
</reference>
<protein>
    <recommendedName>
        <fullName evidence="4">Rod shape-determining protein MreD</fullName>
    </recommendedName>
</protein>
<keyword evidence="1" id="KW-0472">Membrane</keyword>
<keyword evidence="1" id="KW-0812">Transmembrane</keyword>
<evidence type="ECO:0008006" key="4">
    <source>
        <dbReference type="Google" id="ProtNLM"/>
    </source>
</evidence>
<dbReference type="AlphaFoldDB" id="A0A1F7TKG3"/>